<dbReference type="SUPFAM" id="SSF56112">
    <property type="entry name" value="Protein kinase-like (PK-like)"/>
    <property type="match status" value="1"/>
</dbReference>
<dbReference type="PANTHER" id="PTHR33540">
    <property type="entry name" value="TRNA THREONYLCARBAMOYLADENOSINE BIOSYNTHESIS PROTEIN TSAE"/>
    <property type="match status" value="1"/>
</dbReference>
<feature type="domain" description="Aminoglycoside phosphotransferase" evidence="3">
    <location>
        <begin position="27"/>
        <end position="253"/>
    </location>
</feature>
<dbReference type="Gene3D" id="3.30.200.20">
    <property type="entry name" value="Phosphorylase Kinase, domain 1"/>
    <property type="match status" value="1"/>
</dbReference>
<dbReference type="GO" id="GO:0005524">
    <property type="term" value="F:ATP binding"/>
    <property type="evidence" value="ECO:0007669"/>
    <property type="project" value="UniProtKB-KW"/>
</dbReference>
<keyword evidence="4" id="KW-0808">Transferase</keyword>
<keyword evidence="2" id="KW-0067">ATP-binding</keyword>
<dbReference type="AlphaFoldDB" id="A0A3B1B7L7"/>
<dbReference type="InterPro" id="IPR002575">
    <property type="entry name" value="Aminoglycoside_PTrfase"/>
</dbReference>
<evidence type="ECO:0000256" key="1">
    <source>
        <dbReference type="ARBA" id="ARBA00022741"/>
    </source>
</evidence>
<organism evidence="4">
    <name type="scientific">hydrothermal vent metagenome</name>
    <dbReference type="NCBI Taxonomy" id="652676"/>
    <lineage>
        <taxon>unclassified sequences</taxon>
        <taxon>metagenomes</taxon>
        <taxon>ecological metagenomes</taxon>
    </lineage>
</organism>
<name>A0A3B1B7L7_9ZZZZ</name>
<protein>
    <submittedName>
        <fullName evidence="4">Phosphotransferase involved in threonylcarbamoyladenosine t(6)A37 formation in tRNA</fullName>
    </submittedName>
</protein>
<proteinExistence type="predicted"/>
<dbReference type="PANTHER" id="PTHR33540:SF1">
    <property type="entry name" value="N-ACETYLMURAMATE_N-ACETYLGLUCOSAMINE KINASE"/>
    <property type="match status" value="1"/>
</dbReference>
<evidence type="ECO:0000259" key="3">
    <source>
        <dbReference type="Pfam" id="PF01636"/>
    </source>
</evidence>
<sequence length="336" mass="38126">MNKKNDSRLSLVHDWLVQVLRDEDFTLAPASADASFRRYFRVSSHGQHYIVMDAPPEQEDCRPFIAVSALFSSLGLNVPQLRAQDLERGLLLLDDLGERLYLNELTNETADALYADAMQALLSLQSASAEVVQTAALPDYDRSLLLSEMNLFRDWYLQRHLGLSLSAAEQGYLDSVFAFLADVALAQPQVIVHRDYHSRNLMLAEPNPGVLDFQDAVIGALTYDLVSLLRDCYIVWPLERVHGWVEQYFNQAQAAGILPDSVNLNTFIRWFDLIGIQRHLKASGIFARLNYRDQKPAYLDDIPRTLDYIRRVGVNYPELNDLLQLLDRLDSRAAAG</sequence>
<dbReference type="GO" id="GO:0016740">
    <property type="term" value="F:transferase activity"/>
    <property type="evidence" value="ECO:0007669"/>
    <property type="project" value="UniProtKB-KW"/>
</dbReference>
<evidence type="ECO:0000256" key="2">
    <source>
        <dbReference type="ARBA" id="ARBA00022840"/>
    </source>
</evidence>
<dbReference type="Gene3D" id="3.90.1200.10">
    <property type="match status" value="1"/>
</dbReference>
<reference evidence="4" key="1">
    <citation type="submission" date="2018-06" db="EMBL/GenBank/DDBJ databases">
        <authorList>
            <person name="Zhirakovskaya E."/>
        </authorList>
    </citation>
    <scope>NUCLEOTIDE SEQUENCE</scope>
</reference>
<dbReference type="InterPro" id="IPR011009">
    <property type="entry name" value="Kinase-like_dom_sf"/>
</dbReference>
<keyword evidence="1" id="KW-0547">Nucleotide-binding</keyword>
<gene>
    <name evidence="4" type="ORF">MNBD_GAMMA25-28</name>
</gene>
<dbReference type="EMBL" id="UOFY01000047">
    <property type="protein sequence ID" value="VAX10241.1"/>
    <property type="molecule type" value="Genomic_DNA"/>
</dbReference>
<dbReference type="Pfam" id="PF01636">
    <property type="entry name" value="APH"/>
    <property type="match status" value="1"/>
</dbReference>
<evidence type="ECO:0000313" key="4">
    <source>
        <dbReference type="EMBL" id="VAX10241.1"/>
    </source>
</evidence>
<accession>A0A3B1B7L7</accession>